<protein>
    <recommendedName>
        <fullName evidence="2">Phosphocarrier protein HPr</fullName>
    </recommendedName>
    <alternativeName>
        <fullName evidence="5">Histidine-containing protein</fullName>
    </alternativeName>
</protein>
<evidence type="ECO:0000256" key="2">
    <source>
        <dbReference type="ARBA" id="ARBA00020422"/>
    </source>
</evidence>
<evidence type="ECO:0000313" key="7">
    <source>
        <dbReference type="EMBL" id="MBD1362736.1"/>
    </source>
</evidence>
<feature type="domain" description="HPr" evidence="6">
    <location>
        <begin position="1"/>
        <end position="88"/>
    </location>
</feature>
<dbReference type="Gene3D" id="3.30.1340.10">
    <property type="entry name" value="HPr-like"/>
    <property type="match status" value="1"/>
</dbReference>
<reference evidence="7 8" key="1">
    <citation type="submission" date="2020-09" db="EMBL/GenBank/DDBJ databases">
        <title>Novel species of Mucilaginibacter isolated from a glacier on the Tibetan Plateau.</title>
        <authorList>
            <person name="Liu Q."/>
            <person name="Xin Y.-H."/>
        </authorList>
    </citation>
    <scope>NUCLEOTIDE SEQUENCE [LARGE SCALE GENOMIC DNA]</scope>
    <source>
        <strain evidence="7 8">ZT4R22</strain>
    </source>
</reference>
<proteinExistence type="predicted"/>
<comment type="caution">
    <text evidence="7">The sequence shown here is derived from an EMBL/GenBank/DDBJ whole genome shotgun (WGS) entry which is preliminary data.</text>
</comment>
<dbReference type="PROSITE" id="PS00369">
    <property type="entry name" value="PTS_HPR_HIS"/>
    <property type="match status" value="1"/>
</dbReference>
<dbReference type="Proteomes" id="UP000606600">
    <property type="component" value="Unassembled WGS sequence"/>
</dbReference>
<dbReference type="PRINTS" id="PR00107">
    <property type="entry name" value="PHOSPHOCPHPR"/>
</dbReference>
<dbReference type="Pfam" id="PF00381">
    <property type="entry name" value="PTS-HPr"/>
    <property type="match status" value="1"/>
</dbReference>
<evidence type="ECO:0000259" key="6">
    <source>
        <dbReference type="PROSITE" id="PS51350"/>
    </source>
</evidence>
<dbReference type="CDD" id="cd00367">
    <property type="entry name" value="PTS-HPr_like"/>
    <property type="match status" value="1"/>
</dbReference>
<dbReference type="InterPro" id="IPR001020">
    <property type="entry name" value="PTS_HPr_His_P_site"/>
</dbReference>
<dbReference type="InterPro" id="IPR050399">
    <property type="entry name" value="HPr"/>
</dbReference>
<dbReference type="EMBL" id="JACWMY010000001">
    <property type="protein sequence ID" value="MBD1362736.1"/>
    <property type="molecule type" value="Genomic_DNA"/>
</dbReference>
<dbReference type="SUPFAM" id="SSF55594">
    <property type="entry name" value="HPr-like"/>
    <property type="match status" value="1"/>
</dbReference>
<organism evidence="7 8">
    <name type="scientific">Mucilaginibacter pankratovii</name>
    <dbReference type="NCBI Taxonomy" id="2772110"/>
    <lineage>
        <taxon>Bacteria</taxon>
        <taxon>Pseudomonadati</taxon>
        <taxon>Bacteroidota</taxon>
        <taxon>Sphingobacteriia</taxon>
        <taxon>Sphingobacteriales</taxon>
        <taxon>Sphingobacteriaceae</taxon>
        <taxon>Mucilaginibacter</taxon>
    </lineage>
</organism>
<keyword evidence="8" id="KW-1185">Reference proteome</keyword>
<gene>
    <name evidence="7" type="ORF">IDJ77_02840</name>
</gene>
<dbReference type="PANTHER" id="PTHR33705">
    <property type="entry name" value="PHOSPHOCARRIER PROTEIN HPR"/>
    <property type="match status" value="1"/>
</dbReference>
<evidence type="ECO:0000256" key="5">
    <source>
        <dbReference type="ARBA" id="ARBA00033055"/>
    </source>
</evidence>
<sequence>MITKGYTITSAQGMHARPATQLVKLAKEFSATISIKKGDKTVKMNSLLNILLLSIKSGETVALIIDGADEVSAAVAIDIFFTDTLKHL</sequence>
<name>A0ABR7WKN9_9SPHI</name>
<dbReference type="PANTHER" id="PTHR33705:SF1">
    <property type="entry name" value="PHOSPHOCARRIER PROTEIN HPR"/>
    <property type="match status" value="1"/>
</dbReference>
<dbReference type="InterPro" id="IPR000032">
    <property type="entry name" value="HPr-like"/>
</dbReference>
<keyword evidence="3" id="KW-0813">Transport</keyword>
<evidence type="ECO:0000313" key="8">
    <source>
        <dbReference type="Proteomes" id="UP000606600"/>
    </source>
</evidence>
<accession>A0ABR7WKN9</accession>
<evidence type="ECO:0000256" key="3">
    <source>
        <dbReference type="ARBA" id="ARBA00022448"/>
    </source>
</evidence>
<dbReference type="InterPro" id="IPR035895">
    <property type="entry name" value="HPr-like_sf"/>
</dbReference>
<comment type="function">
    <text evidence="1">General (non sugar-specific) component of the phosphoenolpyruvate-dependent sugar phosphotransferase system (sugar PTS). This major carbohydrate active-transport system catalyzes the phosphorylation of incoming sugar substrates concomitantly with their translocation across the cell membrane. The phosphoryl group from phosphoenolpyruvate (PEP) is transferred to the phosphoryl carrier protein HPr by enzyme I. Phospho-HPr then transfers it to the PTS EIIA domain.</text>
</comment>
<keyword evidence="4" id="KW-0762">Sugar transport</keyword>
<dbReference type="PROSITE" id="PS51350">
    <property type="entry name" value="PTS_HPR_DOM"/>
    <property type="match status" value="1"/>
</dbReference>
<evidence type="ECO:0000256" key="4">
    <source>
        <dbReference type="ARBA" id="ARBA00022597"/>
    </source>
</evidence>
<dbReference type="NCBIfam" id="TIGR01003">
    <property type="entry name" value="PTS_HPr_family"/>
    <property type="match status" value="1"/>
</dbReference>
<dbReference type="RefSeq" id="WP_191187399.1">
    <property type="nucleotide sequence ID" value="NZ_JACWMY010000001.1"/>
</dbReference>
<evidence type="ECO:0000256" key="1">
    <source>
        <dbReference type="ARBA" id="ARBA00003681"/>
    </source>
</evidence>